<proteinExistence type="predicted"/>
<evidence type="ECO:0000313" key="3">
    <source>
        <dbReference type="Proteomes" id="UP001518989"/>
    </source>
</evidence>
<dbReference type="InterPro" id="IPR021762">
    <property type="entry name" value="DUF3325"/>
</dbReference>
<evidence type="ECO:0000313" key="2">
    <source>
        <dbReference type="EMBL" id="MBO1081202.1"/>
    </source>
</evidence>
<keyword evidence="1" id="KW-0472">Membrane</keyword>
<protein>
    <submittedName>
        <fullName evidence="2">DUF3325 domain-containing protein</fullName>
    </submittedName>
</protein>
<feature type="transmembrane region" description="Helical" evidence="1">
    <location>
        <begin position="62"/>
        <end position="83"/>
    </location>
</feature>
<keyword evidence="1" id="KW-1133">Transmembrane helix</keyword>
<accession>A0ABS3KUQ4</accession>
<dbReference type="EMBL" id="JACTNG010000013">
    <property type="protein sequence ID" value="MBO1081202.1"/>
    <property type="molecule type" value="Genomic_DNA"/>
</dbReference>
<dbReference type="RefSeq" id="WP_207419376.1">
    <property type="nucleotide sequence ID" value="NZ_CP061177.1"/>
</dbReference>
<name>A0ABS3KUQ4_9PROT</name>
<dbReference type="Proteomes" id="UP001518989">
    <property type="component" value="Unassembled WGS sequence"/>
</dbReference>
<keyword evidence="1" id="KW-0812">Transmembrane</keyword>
<evidence type="ECO:0000256" key="1">
    <source>
        <dbReference type="SAM" id="Phobius"/>
    </source>
</evidence>
<gene>
    <name evidence="2" type="ORF">IAI61_19405</name>
</gene>
<reference evidence="2 3" key="1">
    <citation type="submission" date="2020-09" db="EMBL/GenBank/DDBJ databases">
        <title>Roseomonas.</title>
        <authorList>
            <person name="Zhu W."/>
        </authorList>
    </citation>
    <scope>NUCLEOTIDE SEQUENCE [LARGE SCALE GENOMIC DNA]</scope>
    <source>
        <strain evidence="2 3">573</strain>
    </source>
</reference>
<dbReference type="Pfam" id="PF11804">
    <property type="entry name" value="DUF3325"/>
    <property type="match status" value="1"/>
</dbReference>
<feature type="transmembrane region" description="Helical" evidence="1">
    <location>
        <begin position="40"/>
        <end position="56"/>
    </location>
</feature>
<organism evidence="2 3">
    <name type="scientific">Roseomonas haemaphysalidis</name>
    <dbReference type="NCBI Taxonomy" id="2768162"/>
    <lineage>
        <taxon>Bacteria</taxon>
        <taxon>Pseudomonadati</taxon>
        <taxon>Pseudomonadota</taxon>
        <taxon>Alphaproteobacteria</taxon>
        <taxon>Acetobacterales</taxon>
        <taxon>Roseomonadaceae</taxon>
        <taxon>Roseomonas</taxon>
    </lineage>
</organism>
<keyword evidence="3" id="KW-1185">Reference proteome</keyword>
<comment type="caution">
    <text evidence="2">The sequence shown here is derived from an EMBL/GenBank/DDBJ whole genome shotgun (WGS) entry which is preliminary data.</text>
</comment>
<sequence length="109" mass="11542">MNGLGFACAHAGFVLLCLSMERHHEQVLGRRRIAPLRRRLLAGAGWLLLLLSPLPLVRADGWGLGVVNWTGLLTAAALPVVLLLTFRPRWVMPAAAAAMLGGAASLLAG</sequence>
<feature type="transmembrane region" description="Helical" evidence="1">
    <location>
        <begin position="90"/>
        <end position="108"/>
    </location>
</feature>